<evidence type="ECO:0000313" key="2">
    <source>
        <dbReference type="EMBL" id="GMG59153.1"/>
    </source>
</evidence>
<protein>
    <submittedName>
        <fullName evidence="2">Unnamed protein product</fullName>
    </submittedName>
</protein>
<dbReference type="EMBL" id="BSXU01008164">
    <property type="protein sequence ID" value="GMG59153.1"/>
    <property type="molecule type" value="Genomic_DNA"/>
</dbReference>
<proteinExistence type="predicted"/>
<reference evidence="2" key="1">
    <citation type="submission" date="2023-04" db="EMBL/GenBank/DDBJ databases">
        <title>Ambrosiozyma monospora NBRC 1965.</title>
        <authorList>
            <person name="Ichikawa N."/>
            <person name="Sato H."/>
            <person name="Tonouchi N."/>
        </authorList>
    </citation>
    <scope>NUCLEOTIDE SEQUENCE</scope>
    <source>
        <strain evidence="2">NBRC 1965</strain>
    </source>
</reference>
<evidence type="ECO:0000313" key="3">
    <source>
        <dbReference type="Proteomes" id="UP001165063"/>
    </source>
</evidence>
<evidence type="ECO:0000256" key="1">
    <source>
        <dbReference type="SAM" id="MobiDB-lite"/>
    </source>
</evidence>
<feature type="region of interest" description="Disordered" evidence="1">
    <location>
        <begin position="1"/>
        <end position="27"/>
    </location>
</feature>
<comment type="caution">
    <text evidence="2">The sequence shown here is derived from an EMBL/GenBank/DDBJ whole genome shotgun (WGS) entry which is preliminary data.</text>
</comment>
<dbReference type="Proteomes" id="UP001165063">
    <property type="component" value="Unassembled WGS sequence"/>
</dbReference>
<name>A0A9W6Z5E6_AMBMO</name>
<dbReference type="AlphaFoldDB" id="A0A9W6Z5E6"/>
<sequence>MFNYKKRAANKTPTKDNPVAAREPLAAAPALEEEAEELEFFPLDEAEALEPPAVETWSPLAPEALEPAAEAEPETA</sequence>
<keyword evidence="3" id="KW-1185">Reference proteome</keyword>
<organism evidence="2 3">
    <name type="scientific">Ambrosiozyma monospora</name>
    <name type="common">Yeast</name>
    <name type="synonym">Endomycopsis monosporus</name>
    <dbReference type="NCBI Taxonomy" id="43982"/>
    <lineage>
        <taxon>Eukaryota</taxon>
        <taxon>Fungi</taxon>
        <taxon>Dikarya</taxon>
        <taxon>Ascomycota</taxon>
        <taxon>Saccharomycotina</taxon>
        <taxon>Pichiomycetes</taxon>
        <taxon>Pichiales</taxon>
        <taxon>Pichiaceae</taxon>
        <taxon>Ambrosiozyma</taxon>
    </lineage>
</organism>
<accession>A0A9W6Z5E6</accession>
<gene>
    <name evidence="2" type="ORF">Amon01_000867700</name>
</gene>